<evidence type="ECO:0000256" key="8">
    <source>
        <dbReference type="RuleBase" id="RU361277"/>
    </source>
</evidence>
<dbReference type="GO" id="GO:0004022">
    <property type="term" value="F:alcohol dehydrogenase (NAD+) activity"/>
    <property type="evidence" value="ECO:0007669"/>
    <property type="project" value="UniProtKB-EC"/>
</dbReference>
<evidence type="ECO:0000256" key="2">
    <source>
        <dbReference type="ARBA" id="ARBA00008072"/>
    </source>
</evidence>
<dbReference type="AlphaFoldDB" id="A0A1I7SRS7"/>
<dbReference type="OrthoDB" id="1879366at2759"/>
<evidence type="ECO:0000313" key="12">
    <source>
        <dbReference type="Proteomes" id="UP000659654"/>
    </source>
</evidence>
<evidence type="ECO:0000313" key="13">
    <source>
        <dbReference type="WBParaSite" id="BXY_1574400.1"/>
    </source>
</evidence>
<dbReference type="Pfam" id="PF08240">
    <property type="entry name" value="ADH_N"/>
    <property type="match status" value="1"/>
</dbReference>
<dbReference type="PANTHER" id="PTHR42940:SF3">
    <property type="entry name" value="ALCOHOL DEHYDROGENASE 1-RELATED"/>
    <property type="match status" value="1"/>
</dbReference>
<accession>A0A1I7SRS7</accession>
<dbReference type="InterPro" id="IPR013154">
    <property type="entry name" value="ADH-like_N"/>
</dbReference>
<dbReference type="Gene3D" id="3.90.180.10">
    <property type="entry name" value="Medium-chain alcohol dehydrogenases, catalytic domain"/>
    <property type="match status" value="1"/>
</dbReference>
<keyword evidence="12" id="KW-1185">Reference proteome</keyword>
<dbReference type="Pfam" id="PF00107">
    <property type="entry name" value="ADH_zinc_N"/>
    <property type="match status" value="1"/>
</dbReference>
<dbReference type="PROSITE" id="PS00059">
    <property type="entry name" value="ADH_ZINC"/>
    <property type="match status" value="1"/>
</dbReference>
<evidence type="ECO:0000256" key="7">
    <source>
        <dbReference type="ARBA" id="ARBA00023027"/>
    </source>
</evidence>
<dbReference type="Proteomes" id="UP000582659">
    <property type="component" value="Unassembled WGS sequence"/>
</dbReference>
<dbReference type="EMBL" id="CAJFDI010000002">
    <property type="protein sequence ID" value="CAD5217881.1"/>
    <property type="molecule type" value="Genomic_DNA"/>
</dbReference>
<evidence type="ECO:0000256" key="6">
    <source>
        <dbReference type="ARBA" id="ARBA00023002"/>
    </source>
</evidence>
<dbReference type="Gene3D" id="3.40.50.720">
    <property type="entry name" value="NAD(P)-binding Rossmann-like Domain"/>
    <property type="match status" value="1"/>
</dbReference>
<dbReference type="WBParaSite" id="BXY_1574400.1">
    <property type="protein sequence ID" value="BXY_1574400.1"/>
    <property type="gene ID" value="BXY_1574400"/>
</dbReference>
<evidence type="ECO:0000313" key="10">
    <source>
        <dbReference type="EMBL" id="CAD5217881.1"/>
    </source>
</evidence>
<dbReference type="EC" id="1.1.1.1" evidence="3"/>
<keyword evidence="5 8" id="KW-0862">Zinc</keyword>
<evidence type="ECO:0000256" key="1">
    <source>
        <dbReference type="ARBA" id="ARBA00001947"/>
    </source>
</evidence>
<feature type="domain" description="Enoyl reductase (ER)" evidence="9">
    <location>
        <begin position="20"/>
        <end position="346"/>
    </location>
</feature>
<dbReference type="Proteomes" id="UP000095284">
    <property type="component" value="Unplaced"/>
</dbReference>
<keyword evidence="4 8" id="KW-0479">Metal-binding</keyword>
<dbReference type="InterPro" id="IPR036291">
    <property type="entry name" value="NAD(P)-bd_dom_sf"/>
</dbReference>
<dbReference type="SMR" id="A0A1I7SRS7"/>
<reference evidence="10" key="2">
    <citation type="submission" date="2020-09" db="EMBL/GenBank/DDBJ databases">
        <authorList>
            <person name="Kikuchi T."/>
        </authorList>
    </citation>
    <scope>NUCLEOTIDE SEQUENCE</scope>
    <source>
        <strain evidence="10">Ka4C1</strain>
    </source>
</reference>
<comment type="cofactor">
    <cofactor evidence="1 8">
        <name>Zn(2+)</name>
        <dbReference type="ChEBI" id="CHEBI:29105"/>
    </cofactor>
</comment>
<protein>
    <recommendedName>
        <fullName evidence="3">alcohol dehydrogenase</fullName>
        <ecNumber evidence="3">1.1.1.1</ecNumber>
    </recommendedName>
</protein>
<dbReference type="GO" id="GO:0005737">
    <property type="term" value="C:cytoplasm"/>
    <property type="evidence" value="ECO:0007669"/>
    <property type="project" value="TreeGrafter"/>
</dbReference>
<dbReference type="InterPro" id="IPR002328">
    <property type="entry name" value="ADH_Zn_CS"/>
</dbReference>
<dbReference type="InterPro" id="IPR013149">
    <property type="entry name" value="ADH-like_C"/>
</dbReference>
<dbReference type="EMBL" id="CAJFCV020000002">
    <property type="protein sequence ID" value="CAG9101892.1"/>
    <property type="molecule type" value="Genomic_DNA"/>
</dbReference>
<dbReference type="eggNOG" id="KOG0023">
    <property type="taxonomic scope" value="Eukaryota"/>
</dbReference>
<dbReference type="GO" id="GO:0008270">
    <property type="term" value="F:zinc ion binding"/>
    <property type="evidence" value="ECO:0007669"/>
    <property type="project" value="InterPro"/>
</dbReference>
<dbReference type="InterPro" id="IPR011032">
    <property type="entry name" value="GroES-like_sf"/>
</dbReference>
<dbReference type="Proteomes" id="UP000659654">
    <property type="component" value="Unassembled WGS sequence"/>
</dbReference>
<evidence type="ECO:0000256" key="4">
    <source>
        <dbReference type="ARBA" id="ARBA00022723"/>
    </source>
</evidence>
<dbReference type="PANTHER" id="PTHR42940">
    <property type="entry name" value="ALCOHOL DEHYDROGENASE 1-RELATED"/>
    <property type="match status" value="1"/>
</dbReference>
<dbReference type="InterPro" id="IPR020843">
    <property type="entry name" value="ER"/>
</dbReference>
<dbReference type="FunFam" id="3.40.50.720:FF:000039">
    <property type="entry name" value="Alcohol dehydrogenase AdhP"/>
    <property type="match status" value="1"/>
</dbReference>
<dbReference type="SUPFAM" id="SSF50129">
    <property type="entry name" value="GroES-like"/>
    <property type="match status" value="1"/>
</dbReference>
<evidence type="ECO:0000256" key="5">
    <source>
        <dbReference type="ARBA" id="ARBA00022833"/>
    </source>
</evidence>
<sequence length="350" mass="37629">MSAEAIPATHKSAQYDEYNGPLHIREVPVPEPGHDDVLVKILYSGVCYSDVSIHAGLLQGDQKFPAVGGHEGAGIVVKVGSHCKDLKVGDTVGIKWINATCLNCEYCRAGREPNCNTPLFSGYNREGTYQQYTLVKEFHAIKLPAGVNLAEAAPILCAGVTVYKALKDSGIRAGQTIAITGAGGGLGCLGIQYAKALGFKVLAIDAGVKEEFCRKLGADYFVDSFATKDIVSTIQTLTNGGPHGVLNVANSAVAINQSIQYVRTHGIVTIVALPKDSRLDVDIITTVLRSITIKTSYVGSREEADEALRFLADGRVKVPIEIRPFSEITKSFDEIRQGKVQGRIVLDLWK</sequence>
<proteinExistence type="inferred from homology"/>
<dbReference type="SUPFAM" id="SSF51735">
    <property type="entry name" value="NAD(P)-binding Rossmann-fold domains"/>
    <property type="match status" value="1"/>
</dbReference>
<name>A0A1I7SRS7_BURXY</name>
<dbReference type="SMART" id="SM00829">
    <property type="entry name" value="PKS_ER"/>
    <property type="match status" value="1"/>
</dbReference>
<evidence type="ECO:0000313" key="11">
    <source>
        <dbReference type="Proteomes" id="UP000095284"/>
    </source>
</evidence>
<organism evidence="11 13">
    <name type="scientific">Bursaphelenchus xylophilus</name>
    <name type="common">Pinewood nematode worm</name>
    <name type="synonym">Aphelenchoides xylophilus</name>
    <dbReference type="NCBI Taxonomy" id="6326"/>
    <lineage>
        <taxon>Eukaryota</taxon>
        <taxon>Metazoa</taxon>
        <taxon>Ecdysozoa</taxon>
        <taxon>Nematoda</taxon>
        <taxon>Chromadorea</taxon>
        <taxon>Rhabditida</taxon>
        <taxon>Tylenchina</taxon>
        <taxon>Tylenchomorpha</taxon>
        <taxon>Aphelenchoidea</taxon>
        <taxon>Aphelenchoididae</taxon>
        <taxon>Bursaphelenchus</taxon>
    </lineage>
</organism>
<evidence type="ECO:0000259" key="9">
    <source>
        <dbReference type="SMART" id="SM00829"/>
    </source>
</evidence>
<keyword evidence="7" id="KW-0520">NAD</keyword>
<keyword evidence="6" id="KW-0560">Oxidoreductase</keyword>
<evidence type="ECO:0000256" key="3">
    <source>
        <dbReference type="ARBA" id="ARBA00013190"/>
    </source>
</evidence>
<reference evidence="13" key="1">
    <citation type="submission" date="2016-11" db="UniProtKB">
        <authorList>
            <consortium name="WormBaseParasite"/>
        </authorList>
    </citation>
    <scope>IDENTIFICATION</scope>
</reference>
<comment type="similarity">
    <text evidence="2 8">Belongs to the zinc-containing alcohol dehydrogenase family.</text>
</comment>
<gene>
    <name evidence="10" type="ORF">BXYJ_LOCUS5274</name>
</gene>
<dbReference type="CDD" id="cd08297">
    <property type="entry name" value="CAD3"/>
    <property type="match status" value="1"/>
</dbReference>